<gene>
    <name evidence="1" type="ORF">LCGC14_2657550</name>
</gene>
<evidence type="ECO:0000313" key="1">
    <source>
        <dbReference type="EMBL" id="KKK96958.1"/>
    </source>
</evidence>
<reference evidence="1" key="1">
    <citation type="journal article" date="2015" name="Nature">
        <title>Complex archaea that bridge the gap between prokaryotes and eukaryotes.</title>
        <authorList>
            <person name="Spang A."/>
            <person name="Saw J.H."/>
            <person name="Jorgensen S.L."/>
            <person name="Zaremba-Niedzwiedzka K."/>
            <person name="Martijn J."/>
            <person name="Lind A.E."/>
            <person name="van Eijk R."/>
            <person name="Schleper C."/>
            <person name="Guy L."/>
            <person name="Ettema T.J."/>
        </authorList>
    </citation>
    <scope>NUCLEOTIDE SEQUENCE</scope>
</reference>
<proteinExistence type="predicted"/>
<name>A0A0F8ZT32_9ZZZZ</name>
<dbReference type="AlphaFoldDB" id="A0A0F8ZT32"/>
<sequence length="54" mass="6401">MKTQIIFELTKEEKEQIKEASKNLTLGYSTFCRMVVLREARIILRKQKGDQKDI</sequence>
<dbReference type="EMBL" id="LAZR01046257">
    <property type="protein sequence ID" value="KKK96958.1"/>
    <property type="molecule type" value="Genomic_DNA"/>
</dbReference>
<comment type="caution">
    <text evidence="1">The sequence shown here is derived from an EMBL/GenBank/DDBJ whole genome shotgun (WGS) entry which is preliminary data.</text>
</comment>
<organism evidence="1">
    <name type="scientific">marine sediment metagenome</name>
    <dbReference type="NCBI Taxonomy" id="412755"/>
    <lineage>
        <taxon>unclassified sequences</taxon>
        <taxon>metagenomes</taxon>
        <taxon>ecological metagenomes</taxon>
    </lineage>
</organism>
<protein>
    <submittedName>
        <fullName evidence="1">Uncharacterized protein</fullName>
    </submittedName>
</protein>
<accession>A0A0F8ZT32</accession>